<comment type="function">
    <text evidence="8">Transcriptional activator that binds specific DNA sequence.</text>
</comment>
<evidence type="ECO:0000313" key="11">
    <source>
        <dbReference type="EMBL" id="KAK7838251.1"/>
    </source>
</evidence>
<dbReference type="Pfam" id="PF00072">
    <property type="entry name" value="Response_reg"/>
    <property type="match status" value="1"/>
</dbReference>
<dbReference type="GO" id="GO:0005634">
    <property type="term" value="C:nucleus"/>
    <property type="evidence" value="ECO:0007669"/>
    <property type="project" value="UniProtKB-SubCell"/>
</dbReference>
<dbReference type="PROSITE" id="PS50110">
    <property type="entry name" value="RESPONSE_REGULATORY"/>
    <property type="match status" value="1"/>
</dbReference>
<reference evidence="11 12" key="1">
    <citation type="journal article" date="2018" name="Sci. Data">
        <title>The draft genome sequence of cork oak.</title>
        <authorList>
            <person name="Ramos A.M."/>
            <person name="Usie A."/>
            <person name="Barbosa P."/>
            <person name="Barros P.M."/>
            <person name="Capote T."/>
            <person name="Chaves I."/>
            <person name="Simoes F."/>
            <person name="Abreu I."/>
            <person name="Carrasquinho I."/>
            <person name="Faro C."/>
            <person name="Guimaraes J.B."/>
            <person name="Mendonca D."/>
            <person name="Nobrega F."/>
            <person name="Rodrigues L."/>
            <person name="Saibo N.J.M."/>
            <person name="Varela M.C."/>
            <person name="Egas C."/>
            <person name="Matos J."/>
            <person name="Miguel C.M."/>
            <person name="Oliveira M.M."/>
            <person name="Ricardo C.P."/>
            <person name="Goncalves S."/>
        </authorList>
    </citation>
    <scope>NUCLEOTIDE SEQUENCE [LARGE SCALE GENOMIC DNA]</scope>
    <source>
        <strain evidence="12">cv. HL8</strain>
    </source>
</reference>
<dbReference type="InterPro" id="IPR001789">
    <property type="entry name" value="Sig_transdc_resp-reg_receiver"/>
</dbReference>
<dbReference type="PANTHER" id="PTHR43874:SF7">
    <property type="entry name" value="TWO-COMPONENT RESPONSE REGULATOR ARR10"/>
    <property type="match status" value="1"/>
</dbReference>
<dbReference type="InterPro" id="IPR017053">
    <property type="entry name" value="Response_reg_B-typ_pln"/>
</dbReference>
<evidence type="ECO:0000256" key="6">
    <source>
        <dbReference type="ARBA" id="ARBA00023125"/>
    </source>
</evidence>
<dbReference type="InterPro" id="IPR045279">
    <property type="entry name" value="ARR-like"/>
</dbReference>
<keyword evidence="3" id="KW-0932">Cytokinin signaling pathway</keyword>
<dbReference type="InterPro" id="IPR011006">
    <property type="entry name" value="CheY-like_superfamily"/>
</dbReference>
<dbReference type="GO" id="GO:0009736">
    <property type="term" value="P:cytokinin-activated signaling pathway"/>
    <property type="evidence" value="ECO:0007669"/>
    <property type="project" value="UniProtKB-KW"/>
</dbReference>
<dbReference type="GO" id="GO:0000160">
    <property type="term" value="P:phosphorelay signal transduction system"/>
    <property type="evidence" value="ECO:0007669"/>
    <property type="project" value="UniProtKB-KW"/>
</dbReference>
<name>A0AAW0KJR8_QUESU</name>
<dbReference type="Gene3D" id="1.10.10.60">
    <property type="entry name" value="Homeodomain-like"/>
    <property type="match status" value="1"/>
</dbReference>
<protein>
    <recommendedName>
        <fullName evidence="8">Two-component response regulator</fullName>
    </recommendedName>
</protein>
<comment type="caution">
    <text evidence="11">The sequence shown here is derived from an EMBL/GenBank/DDBJ whole genome shotgun (WGS) entry which is preliminary data.</text>
</comment>
<evidence type="ECO:0000313" key="12">
    <source>
        <dbReference type="Proteomes" id="UP000237347"/>
    </source>
</evidence>
<dbReference type="PIRSF" id="PIRSF036392">
    <property type="entry name" value="RR_ARR_type-B"/>
    <property type="match status" value="1"/>
</dbReference>
<evidence type="ECO:0000256" key="1">
    <source>
        <dbReference type="ARBA" id="ARBA00004123"/>
    </source>
</evidence>
<organism evidence="11 12">
    <name type="scientific">Quercus suber</name>
    <name type="common">Cork oak</name>
    <dbReference type="NCBI Taxonomy" id="58331"/>
    <lineage>
        <taxon>Eukaryota</taxon>
        <taxon>Viridiplantae</taxon>
        <taxon>Streptophyta</taxon>
        <taxon>Embryophyta</taxon>
        <taxon>Tracheophyta</taxon>
        <taxon>Spermatophyta</taxon>
        <taxon>Magnoliopsida</taxon>
        <taxon>eudicotyledons</taxon>
        <taxon>Gunneridae</taxon>
        <taxon>Pentapetalae</taxon>
        <taxon>rosids</taxon>
        <taxon>fabids</taxon>
        <taxon>Fagales</taxon>
        <taxon>Fagaceae</taxon>
        <taxon>Quercus</taxon>
    </lineage>
</organism>
<dbReference type="EMBL" id="PKMF04000310">
    <property type="protein sequence ID" value="KAK7838251.1"/>
    <property type="molecule type" value="Genomic_DNA"/>
</dbReference>
<dbReference type="SMART" id="SM00448">
    <property type="entry name" value="REC"/>
    <property type="match status" value="1"/>
</dbReference>
<evidence type="ECO:0000259" key="10">
    <source>
        <dbReference type="PROSITE" id="PS50110"/>
    </source>
</evidence>
<comment type="subcellular location">
    <subcellularLocation>
        <location evidence="1 8">Nucleus</location>
    </subcellularLocation>
</comment>
<proteinExistence type="inferred from homology"/>
<evidence type="ECO:0000256" key="9">
    <source>
        <dbReference type="PROSITE-ProRule" id="PRU00169"/>
    </source>
</evidence>
<keyword evidence="6 8" id="KW-0238">DNA-binding</keyword>
<accession>A0AAW0KJR8</accession>
<keyword evidence="12" id="KW-1185">Reference proteome</keyword>
<dbReference type="Gene3D" id="3.40.50.2300">
    <property type="match status" value="1"/>
</dbReference>
<feature type="modified residue" description="4-aspartylphosphate" evidence="9">
    <location>
        <position position="70"/>
    </location>
</feature>
<evidence type="ECO:0000256" key="2">
    <source>
        <dbReference type="ARBA" id="ARBA00006015"/>
    </source>
</evidence>
<evidence type="ECO:0000256" key="8">
    <source>
        <dbReference type="PIRNR" id="PIRNR036392"/>
    </source>
</evidence>
<dbReference type="Proteomes" id="UP000237347">
    <property type="component" value="Unassembled WGS sequence"/>
</dbReference>
<keyword evidence="9" id="KW-0597">Phosphoprotein</keyword>
<evidence type="ECO:0000256" key="5">
    <source>
        <dbReference type="ARBA" id="ARBA00023015"/>
    </source>
</evidence>
<comment type="similarity">
    <text evidence="2">Belongs to the ARR family. Type-B subfamily.</text>
</comment>
<gene>
    <name evidence="11" type="primary">ARR10_2</name>
    <name evidence="11" type="ORF">CFP56_020069</name>
</gene>
<dbReference type="CDD" id="cd17584">
    <property type="entry name" value="REC_typeB_ARR-like"/>
    <property type="match status" value="1"/>
</dbReference>
<evidence type="ECO:0000256" key="7">
    <source>
        <dbReference type="ARBA" id="ARBA00023163"/>
    </source>
</evidence>
<sequence>MTVEAEIDDPRDQFPIGMRVLAVDDDPTCLFLLEKLLRRCQYHVTTTNQAIKALNLLRENKDQFDLVISDVQMPDMDGFKLLELVGLEMDLPVIMLSINGDTKLVMKGITHGACDYLLKPVRIEELKNIWQHVIRRKKFDSKDRNNCGNQEKLHSGKAVPKKILDLMNVEKLTRENKYRLYLKRISCVANQQANMVAALGGTDASFLQMSSLNGAGNFQTLNGSGQFHNTAFRSFPPSGMLGRLSTSAGLGIHSLPSSGMTQLGHSQNSGSSTIDQVNFQQVIIPGNHNGRAPQGAQTGKVFGNHSSVSFASLNSGLSSPLPDHRRLNDNWSTAQSSGIQSNSFSLNDTFKQATMQPSNLRDNMSTMALQIGCDPCNVSSVSSISTQSQDLRADVQCRTNLISSNAGQVSNNALAQRWDDHDQDGSYHSNVMCSSINSMIPVNGTVGPLGQHLGPKNTIFHTNMDFNSMEQSNFIDPLYMNHNEVNKSTMETSLKLKQGLFMDQRKPQGSFISGNFGSLEDIVSAMAKQEQDKLKLIEGDFGCDPYSLGTCM</sequence>
<dbReference type="AlphaFoldDB" id="A0AAW0KJR8"/>
<dbReference type="PANTHER" id="PTHR43874">
    <property type="entry name" value="TWO-COMPONENT RESPONSE REGULATOR"/>
    <property type="match status" value="1"/>
</dbReference>
<dbReference type="GO" id="GO:0003677">
    <property type="term" value="F:DNA binding"/>
    <property type="evidence" value="ECO:0007669"/>
    <property type="project" value="UniProtKB-KW"/>
</dbReference>
<dbReference type="SUPFAM" id="SSF52172">
    <property type="entry name" value="CheY-like"/>
    <property type="match status" value="1"/>
</dbReference>
<feature type="domain" description="Response regulatory" evidence="10">
    <location>
        <begin position="19"/>
        <end position="134"/>
    </location>
</feature>
<keyword evidence="5 8" id="KW-0805">Transcription regulation</keyword>
<dbReference type="GO" id="GO:0003700">
    <property type="term" value="F:DNA-binding transcription factor activity"/>
    <property type="evidence" value="ECO:0007669"/>
    <property type="project" value="UniProtKB-UniRule"/>
</dbReference>
<keyword evidence="8" id="KW-0010">Activator</keyword>
<keyword evidence="8" id="KW-0539">Nucleus</keyword>
<evidence type="ECO:0000256" key="4">
    <source>
        <dbReference type="ARBA" id="ARBA00023012"/>
    </source>
</evidence>
<keyword evidence="7 8" id="KW-0804">Transcription</keyword>
<evidence type="ECO:0000256" key="3">
    <source>
        <dbReference type="ARBA" id="ARBA00022864"/>
    </source>
</evidence>
<keyword evidence="4 8" id="KW-0902">Two-component regulatory system</keyword>